<dbReference type="Proteomes" id="UP000033423">
    <property type="component" value="Unassembled WGS sequence"/>
</dbReference>
<gene>
    <name evidence="2" type="ORF">MBAV_002499</name>
</gene>
<keyword evidence="1" id="KW-1133">Transmembrane helix</keyword>
<dbReference type="AlphaFoldDB" id="A0A0F3GXA5"/>
<feature type="transmembrane region" description="Helical" evidence="1">
    <location>
        <begin position="38"/>
        <end position="56"/>
    </location>
</feature>
<accession>A0A0F3GXA5</accession>
<keyword evidence="1" id="KW-0812">Transmembrane</keyword>
<protein>
    <submittedName>
        <fullName evidence="2">Membrane protein</fullName>
    </submittedName>
</protein>
<proteinExistence type="predicted"/>
<sequence>MGFLIYVLVVLQIPYRLYLIARNSRTGNKRIDKIFRGYMYFIAFSLILNWLAGFYIRGTTAL</sequence>
<name>A0A0F3GXA5_9BACT</name>
<keyword evidence="3" id="KW-1185">Reference proteome</keyword>
<reference evidence="2 3" key="1">
    <citation type="submission" date="2015-02" db="EMBL/GenBank/DDBJ databases">
        <title>Single-cell genomics of uncultivated deep-branching MTB reveals a conserved set of magnetosome genes.</title>
        <authorList>
            <person name="Kolinko S."/>
            <person name="Richter M."/>
            <person name="Glockner F.O."/>
            <person name="Brachmann A."/>
            <person name="Schuler D."/>
        </authorList>
    </citation>
    <scope>NUCLEOTIDE SEQUENCE [LARGE SCALE GENOMIC DNA]</scope>
    <source>
        <strain evidence="2">TM-1</strain>
    </source>
</reference>
<evidence type="ECO:0000313" key="2">
    <source>
        <dbReference type="EMBL" id="KJU85308.1"/>
    </source>
</evidence>
<keyword evidence="1" id="KW-0472">Membrane</keyword>
<comment type="caution">
    <text evidence="2">The sequence shown here is derived from an EMBL/GenBank/DDBJ whole genome shotgun (WGS) entry which is preliminary data.</text>
</comment>
<evidence type="ECO:0000256" key="1">
    <source>
        <dbReference type="SAM" id="Phobius"/>
    </source>
</evidence>
<evidence type="ECO:0000313" key="3">
    <source>
        <dbReference type="Proteomes" id="UP000033423"/>
    </source>
</evidence>
<dbReference type="EMBL" id="LACI01001078">
    <property type="protein sequence ID" value="KJU85308.1"/>
    <property type="molecule type" value="Genomic_DNA"/>
</dbReference>
<organism evidence="2 3">
    <name type="scientific">Candidatus Magnetobacterium bavaricum</name>
    <dbReference type="NCBI Taxonomy" id="29290"/>
    <lineage>
        <taxon>Bacteria</taxon>
        <taxon>Pseudomonadati</taxon>
        <taxon>Nitrospirota</taxon>
        <taxon>Thermodesulfovibrionia</taxon>
        <taxon>Thermodesulfovibrionales</taxon>
        <taxon>Candidatus Magnetobacteriaceae</taxon>
        <taxon>Candidatus Magnetobacterium</taxon>
    </lineage>
</organism>